<evidence type="ECO:0000313" key="2">
    <source>
        <dbReference type="EMBL" id="RNI28921.1"/>
    </source>
</evidence>
<dbReference type="OrthoDB" id="2812205at2"/>
<protein>
    <submittedName>
        <fullName evidence="2">Caspase family protein</fullName>
    </submittedName>
</protein>
<dbReference type="SUPFAM" id="SSF52129">
    <property type="entry name" value="Caspase-like"/>
    <property type="match status" value="1"/>
</dbReference>
<organism evidence="2 3">
    <name type="scientific">Rufibacter immobilis</name>
    <dbReference type="NCBI Taxonomy" id="1348778"/>
    <lineage>
        <taxon>Bacteria</taxon>
        <taxon>Pseudomonadati</taxon>
        <taxon>Bacteroidota</taxon>
        <taxon>Cytophagia</taxon>
        <taxon>Cytophagales</taxon>
        <taxon>Hymenobacteraceae</taxon>
        <taxon>Rufibacter</taxon>
    </lineage>
</organism>
<reference evidence="2 3" key="1">
    <citation type="submission" date="2018-11" db="EMBL/GenBank/DDBJ databases">
        <title>Rufibacter latericius sp. nov., isolated from water in Baiyang Lake.</title>
        <authorList>
            <person name="Yang Y."/>
        </authorList>
    </citation>
    <scope>NUCLEOTIDE SEQUENCE [LARGE SCALE GENOMIC DNA]</scope>
    <source>
        <strain evidence="2 3">MCC P1</strain>
    </source>
</reference>
<dbReference type="Proteomes" id="UP000271010">
    <property type="component" value="Unassembled WGS sequence"/>
</dbReference>
<dbReference type="GO" id="GO:0004197">
    <property type="term" value="F:cysteine-type endopeptidase activity"/>
    <property type="evidence" value="ECO:0007669"/>
    <property type="project" value="InterPro"/>
</dbReference>
<dbReference type="PANTHER" id="PTHR22576">
    <property type="entry name" value="MUCOSA ASSOCIATED LYMPHOID TISSUE LYMPHOMA TRANSLOCATION PROTEIN 1/PARACASPASE"/>
    <property type="match status" value="1"/>
</dbReference>
<dbReference type="Gene3D" id="3.40.50.1460">
    <property type="match status" value="1"/>
</dbReference>
<evidence type="ECO:0000313" key="3">
    <source>
        <dbReference type="Proteomes" id="UP000271010"/>
    </source>
</evidence>
<dbReference type="InterPro" id="IPR052039">
    <property type="entry name" value="Caspase-related_regulators"/>
</dbReference>
<comment type="caution">
    <text evidence="2">The sequence shown here is derived from an EMBL/GenBank/DDBJ whole genome shotgun (WGS) entry which is preliminary data.</text>
</comment>
<dbReference type="EMBL" id="RJJE01000011">
    <property type="protein sequence ID" value="RNI28921.1"/>
    <property type="molecule type" value="Genomic_DNA"/>
</dbReference>
<dbReference type="InterPro" id="IPR011600">
    <property type="entry name" value="Pept_C14_caspase"/>
</dbReference>
<proteinExistence type="predicted"/>
<evidence type="ECO:0000259" key="1">
    <source>
        <dbReference type="Pfam" id="PF00656"/>
    </source>
</evidence>
<dbReference type="GO" id="GO:0006508">
    <property type="term" value="P:proteolysis"/>
    <property type="evidence" value="ECO:0007669"/>
    <property type="project" value="InterPro"/>
</dbReference>
<sequence>MIMKKALVIGINDYPTAPLRGCENDAISMRTVLESNADGSPNFDVRLELNVPSKSELKTLIIDLFSGEADTCLLYFSGHGFLDDLGGGYIVTPDAQPNDLGISMDDILNHANKSACKNKVIILDCCHSGAFGTPTGDNKANIGDGISILTASKNNEYSLEIGGHGVFTTLLLEALKGGAADLRGHITPGSIYAFIDQALGPWDQRPVFKTNINRFTSLREVTPQIPLQTLRDIVNLFVNPTEEIILDPSFEFTNDKSVVHDYKEPYAVANNVATFKKLQQMNRVGLVVPVDEDHMYFAAMNSRSCKLTALGYHYWRLVRDKRI</sequence>
<accession>A0A3M9MTT1</accession>
<dbReference type="PANTHER" id="PTHR22576:SF37">
    <property type="entry name" value="MUCOSA-ASSOCIATED LYMPHOID TISSUE LYMPHOMA TRANSLOCATION PROTEIN 1"/>
    <property type="match status" value="1"/>
</dbReference>
<name>A0A3M9MTT1_9BACT</name>
<keyword evidence="3" id="KW-1185">Reference proteome</keyword>
<dbReference type="InterPro" id="IPR029030">
    <property type="entry name" value="Caspase-like_dom_sf"/>
</dbReference>
<dbReference type="AlphaFoldDB" id="A0A3M9MTT1"/>
<gene>
    <name evidence="2" type="ORF">EFA69_12815</name>
</gene>
<feature type="domain" description="Peptidase C14 caspase" evidence="1">
    <location>
        <begin position="4"/>
        <end position="182"/>
    </location>
</feature>
<dbReference type="Pfam" id="PF00656">
    <property type="entry name" value="Peptidase_C14"/>
    <property type="match status" value="1"/>
</dbReference>